<proteinExistence type="predicted"/>
<dbReference type="OrthoDB" id="92465at2"/>
<feature type="transmembrane region" description="Helical" evidence="12">
    <location>
        <begin position="117"/>
        <end position="145"/>
    </location>
</feature>
<dbReference type="PROSITE" id="PS51103">
    <property type="entry name" value="PTS_EIIC_TYPE_1"/>
    <property type="match status" value="1"/>
</dbReference>
<protein>
    <submittedName>
        <fullName evidence="16">PTS system beta-glucoside-specific transporter subunits IIABC</fullName>
    </submittedName>
</protein>
<gene>
    <name evidence="16" type="ORF">OO7_12164</name>
</gene>
<feature type="transmembrane region" description="Helical" evidence="12">
    <location>
        <begin position="297"/>
        <end position="322"/>
    </location>
</feature>
<dbReference type="Pfam" id="PF02378">
    <property type="entry name" value="PTS_EIIC"/>
    <property type="match status" value="1"/>
</dbReference>
<evidence type="ECO:0000313" key="16">
    <source>
        <dbReference type="EMBL" id="EKT55730.1"/>
    </source>
</evidence>
<dbReference type="Pfam" id="PF00358">
    <property type="entry name" value="PTS_EIIA_1"/>
    <property type="match status" value="1"/>
</dbReference>
<dbReference type="InterPro" id="IPR036878">
    <property type="entry name" value="Glu_permease_IIB"/>
</dbReference>
<organism evidence="16 17">
    <name type="scientific">Providencia sneebia DSM 19967</name>
    <dbReference type="NCBI Taxonomy" id="1141660"/>
    <lineage>
        <taxon>Bacteria</taxon>
        <taxon>Pseudomonadati</taxon>
        <taxon>Pseudomonadota</taxon>
        <taxon>Gammaproteobacteria</taxon>
        <taxon>Enterobacterales</taxon>
        <taxon>Morganellaceae</taxon>
        <taxon>Providencia</taxon>
    </lineage>
</organism>
<dbReference type="GO" id="GO:0015771">
    <property type="term" value="P:trehalose transport"/>
    <property type="evidence" value="ECO:0007669"/>
    <property type="project" value="TreeGrafter"/>
</dbReference>
<dbReference type="NCBIfam" id="TIGR00830">
    <property type="entry name" value="PTBA"/>
    <property type="match status" value="1"/>
</dbReference>
<evidence type="ECO:0000256" key="6">
    <source>
        <dbReference type="ARBA" id="ARBA00022683"/>
    </source>
</evidence>
<keyword evidence="8" id="KW-0418">Kinase</keyword>
<feature type="transmembrane region" description="Helical" evidence="12">
    <location>
        <begin position="362"/>
        <end position="386"/>
    </location>
</feature>
<feature type="active site" description="Phosphocysteine intermediate; for EIIB activity" evidence="11">
    <location>
        <position position="26"/>
    </location>
</feature>
<evidence type="ECO:0000256" key="7">
    <source>
        <dbReference type="ARBA" id="ARBA00022692"/>
    </source>
</evidence>
<keyword evidence="2" id="KW-0813">Transport</keyword>
<feature type="transmembrane region" description="Helical" evidence="12">
    <location>
        <begin position="252"/>
        <end position="277"/>
    </location>
</feature>
<dbReference type="RefSeq" id="WP_008916200.1">
    <property type="nucleotide sequence ID" value="NZ_CM001773.1"/>
</dbReference>
<dbReference type="GO" id="GO:0008982">
    <property type="term" value="F:protein-N(PI)-phosphohistidine-sugar phosphotransferase activity"/>
    <property type="evidence" value="ECO:0007669"/>
    <property type="project" value="InterPro"/>
</dbReference>
<feature type="transmembrane region" description="Helical" evidence="12">
    <location>
        <begin position="334"/>
        <end position="356"/>
    </location>
</feature>
<dbReference type="InterPro" id="IPR003352">
    <property type="entry name" value="PTS_EIIC"/>
</dbReference>
<dbReference type="Proteomes" id="UP000010290">
    <property type="component" value="Chromosome"/>
</dbReference>
<dbReference type="PANTHER" id="PTHR30175:SF1">
    <property type="entry name" value="PTS SYSTEM ARBUTIN-, CELLOBIOSE-, AND SALICIN-SPECIFIC EIIBC COMPONENT-RELATED"/>
    <property type="match status" value="1"/>
</dbReference>
<keyword evidence="7 12" id="KW-0812">Transmembrane</keyword>
<feature type="transmembrane region" description="Helical" evidence="12">
    <location>
        <begin position="220"/>
        <end position="240"/>
    </location>
</feature>
<name>K8WHJ3_9GAMM</name>
<dbReference type="InterPro" id="IPR050558">
    <property type="entry name" value="PTS_Sugar-Specific_Components"/>
</dbReference>
<dbReference type="GO" id="GO:0090589">
    <property type="term" value="F:protein-phosphocysteine-trehalose phosphotransferase system transporter activity"/>
    <property type="evidence" value="ECO:0007669"/>
    <property type="project" value="TreeGrafter"/>
</dbReference>
<comment type="subcellular location">
    <subcellularLocation>
        <location evidence="1">Cell membrane</location>
        <topology evidence="1">Multi-pass membrane protein</topology>
    </subcellularLocation>
</comment>
<dbReference type="InterPro" id="IPR018113">
    <property type="entry name" value="PTrfase_EIIB_Cys"/>
</dbReference>
<evidence type="ECO:0000256" key="2">
    <source>
        <dbReference type="ARBA" id="ARBA00022448"/>
    </source>
</evidence>
<dbReference type="SUPFAM" id="SSF55604">
    <property type="entry name" value="Glucose permease domain IIB"/>
    <property type="match status" value="1"/>
</dbReference>
<dbReference type="AlphaFoldDB" id="K8WHJ3"/>
<dbReference type="FunFam" id="2.70.70.10:FF:000001">
    <property type="entry name" value="PTS system glucose-specific IIA component"/>
    <property type="match status" value="1"/>
</dbReference>
<evidence type="ECO:0000256" key="4">
    <source>
        <dbReference type="ARBA" id="ARBA00022597"/>
    </source>
</evidence>
<dbReference type="GO" id="GO:0016301">
    <property type="term" value="F:kinase activity"/>
    <property type="evidence" value="ECO:0007669"/>
    <property type="project" value="UniProtKB-KW"/>
</dbReference>
<dbReference type="PATRIC" id="fig|1141660.3.peg.2428"/>
<dbReference type="PROSITE" id="PS01035">
    <property type="entry name" value="PTS_EIIB_TYPE_1_CYS"/>
    <property type="match status" value="1"/>
</dbReference>
<reference evidence="16 17" key="1">
    <citation type="journal article" date="2012" name="BMC Genomics">
        <title>Comparative genomics of bacteria in the genus Providencia isolated from wild Drosophila melanogaster.</title>
        <authorList>
            <person name="Galac M.R."/>
            <person name="Lazzaro B.P."/>
        </authorList>
    </citation>
    <scope>NUCLEOTIDE SEQUENCE [LARGE SCALE GENOMIC DNA]</scope>
    <source>
        <strain evidence="16 17">DSM 19967</strain>
    </source>
</reference>
<feature type="domain" description="PTS EIIC type-1" evidence="15">
    <location>
        <begin position="112"/>
        <end position="475"/>
    </location>
</feature>
<dbReference type="InterPro" id="IPR013013">
    <property type="entry name" value="PTS_EIIC_1"/>
</dbReference>
<evidence type="ECO:0000259" key="15">
    <source>
        <dbReference type="PROSITE" id="PS51103"/>
    </source>
</evidence>
<dbReference type="InterPro" id="IPR011055">
    <property type="entry name" value="Dup_hybrid_motif"/>
</dbReference>
<evidence type="ECO:0000256" key="11">
    <source>
        <dbReference type="PROSITE-ProRule" id="PRU00421"/>
    </source>
</evidence>
<dbReference type="InterPro" id="IPR011297">
    <property type="entry name" value="PTS_IIABC_b_glu"/>
</dbReference>
<dbReference type="PANTHER" id="PTHR30175">
    <property type="entry name" value="PHOSPHOTRANSFERASE SYSTEM TRANSPORT PROTEIN"/>
    <property type="match status" value="1"/>
</dbReference>
<feature type="transmembrane region" description="Helical" evidence="12">
    <location>
        <begin position="393"/>
        <end position="418"/>
    </location>
</feature>
<feature type="transmembrane region" description="Helical" evidence="12">
    <location>
        <begin position="151"/>
        <end position="170"/>
    </location>
</feature>
<keyword evidence="9 12" id="KW-1133">Transmembrane helix</keyword>
<feature type="domain" description="PTS EIIB type-1" evidence="14">
    <location>
        <begin position="4"/>
        <end position="86"/>
    </location>
</feature>
<feature type="domain" description="PTS EIIA type-1" evidence="13">
    <location>
        <begin position="505"/>
        <end position="609"/>
    </location>
</feature>
<dbReference type="PROSITE" id="PS51098">
    <property type="entry name" value="PTS_EIIB_TYPE_1"/>
    <property type="match status" value="1"/>
</dbReference>
<evidence type="ECO:0000259" key="13">
    <source>
        <dbReference type="PROSITE" id="PS51093"/>
    </source>
</evidence>
<dbReference type="CDD" id="cd00212">
    <property type="entry name" value="PTS_IIB_glc"/>
    <property type="match status" value="1"/>
</dbReference>
<evidence type="ECO:0000256" key="3">
    <source>
        <dbReference type="ARBA" id="ARBA00022475"/>
    </source>
</evidence>
<keyword evidence="17" id="KW-1185">Reference proteome</keyword>
<dbReference type="SUPFAM" id="SSF51261">
    <property type="entry name" value="Duplicated hybrid motif"/>
    <property type="match status" value="1"/>
</dbReference>
<keyword evidence="6" id="KW-0598">Phosphotransferase system</keyword>
<dbReference type="GO" id="GO:0009401">
    <property type="term" value="P:phosphoenolpyruvate-dependent sugar phosphotransferase system"/>
    <property type="evidence" value="ECO:0007669"/>
    <property type="project" value="UniProtKB-KW"/>
</dbReference>
<dbReference type="EMBL" id="AKKN01000010">
    <property type="protein sequence ID" value="EKT55730.1"/>
    <property type="molecule type" value="Genomic_DNA"/>
</dbReference>
<dbReference type="PROSITE" id="PS51093">
    <property type="entry name" value="PTS_EIIA_TYPE_1"/>
    <property type="match status" value="1"/>
</dbReference>
<keyword evidence="5" id="KW-0808">Transferase</keyword>
<dbReference type="GO" id="GO:0005886">
    <property type="term" value="C:plasma membrane"/>
    <property type="evidence" value="ECO:0007669"/>
    <property type="project" value="UniProtKB-SubCell"/>
</dbReference>
<dbReference type="NCBIfam" id="TIGR01995">
    <property type="entry name" value="PTS-II-ABC-beta"/>
    <property type="match status" value="1"/>
</dbReference>
<keyword evidence="3" id="KW-1003">Cell membrane</keyword>
<dbReference type="Gene3D" id="2.70.70.10">
    <property type="entry name" value="Glucose Permease (Domain IIA)"/>
    <property type="match status" value="1"/>
</dbReference>
<evidence type="ECO:0000256" key="1">
    <source>
        <dbReference type="ARBA" id="ARBA00004651"/>
    </source>
</evidence>
<feature type="transmembrane region" description="Helical" evidence="12">
    <location>
        <begin position="438"/>
        <end position="459"/>
    </location>
</feature>
<dbReference type="Pfam" id="PF00367">
    <property type="entry name" value="PTS_EIIB"/>
    <property type="match status" value="1"/>
</dbReference>
<evidence type="ECO:0000313" key="17">
    <source>
        <dbReference type="Proteomes" id="UP000010290"/>
    </source>
</evidence>
<evidence type="ECO:0000256" key="10">
    <source>
        <dbReference type="ARBA" id="ARBA00023136"/>
    </source>
</evidence>
<evidence type="ECO:0000259" key="14">
    <source>
        <dbReference type="PROSITE" id="PS51098"/>
    </source>
</evidence>
<accession>K8WHJ3</accession>
<comment type="caution">
    <text evidence="16">The sequence shown here is derived from an EMBL/GenBank/DDBJ whole genome shotgun (WGS) entry which is preliminary data.</text>
</comment>
<dbReference type="NCBIfam" id="NF007335">
    <property type="entry name" value="PRK09824.1"/>
    <property type="match status" value="1"/>
</dbReference>
<dbReference type="Gene3D" id="3.30.1360.60">
    <property type="entry name" value="Glucose permease domain IIB"/>
    <property type="match status" value="1"/>
</dbReference>
<dbReference type="PROSITE" id="PS00371">
    <property type="entry name" value="PTS_EIIA_TYPE_1_HIS"/>
    <property type="match status" value="1"/>
</dbReference>
<dbReference type="InterPro" id="IPR001127">
    <property type="entry name" value="PTS_EIIA_1_perm"/>
</dbReference>
<keyword evidence="4" id="KW-0762">Sugar transport</keyword>
<evidence type="ECO:0000256" key="5">
    <source>
        <dbReference type="ARBA" id="ARBA00022679"/>
    </source>
</evidence>
<feature type="transmembrane region" description="Helical" evidence="12">
    <location>
        <begin position="182"/>
        <end position="200"/>
    </location>
</feature>
<dbReference type="FunFam" id="3.30.1360.60:FF:000001">
    <property type="entry name" value="PTS system glucose-specific IIBC component PtsG"/>
    <property type="match status" value="1"/>
</dbReference>
<dbReference type="HOGENOM" id="CLU_012312_2_1_6"/>
<evidence type="ECO:0000256" key="9">
    <source>
        <dbReference type="ARBA" id="ARBA00022989"/>
    </source>
</evidence>
<evidence type="ECO:0000256" key="8">
    <source>
        <dbReference type="ARBA" id="ARBA00022777"/>
    </source>
</evidence>
<keyword evidence="10 12" id="KW-0472">Membrane</keyword>
<sequence>MDDKTLAQKIVAGVGGKENILSLEHCATRLRFKLKQRVKADAEVLKQTDGIMMVVESGGQFQVVIGNNVSDIYKVVQQEIGLDNETSISNESAANGSTDVVEKDNIFNRFIDIVSGIFTPILGVMAASGILKGLLSLCIACGWLSQDSGTYKLWFAASDALFYFFPIVLGYTAGKKFGGNPFITMAIGGALIHPLVIEAFQQSTLLDAARTDFLGIPITFINYSASVIPIIFAAWVSCLLEKKLQSILHSSIKNLITPLICLMITVPLTFLVIGPIATWVSQMLAEGFLAIYNFAPILAGAFMGAVWQVAVIFGLHWGIIPVSINNLAVLGQDALVPLLLPAVMGQVGATLGVLLATKETKMRLLSGSAVTAGIFGITEPAVYGVTLPLRRPFIFGCIGGSIGGAIVGYSLTLVYSFGLVNVFTFTQIIPETGIDFSVWGAIIGTFIAFAFSTILTYFFGLPKVPVSQSAEVTTSELHIDCQTPDNNTVLSPMSGVAISLNDVPDETFASGLLGQGAAIVPAIGEVRAPFDCEVSSLFKTKHAIGLLGTQGIEVLIHVGIDTVKLNGEYFTAHVKEGDEVKAGDLLVTFDRNSIIEAGYDLTTPIIITNSDEYPDLHIIPQTHSIHAGQPLLSVAKQHTEQ</sequence>
<dbReference type="InterPro" id="IPR001996">
    <property type="entry name" value="PTS_IIB_1"/>
</dbReference>
<evidence type="ECO:0000256" key="12">
    <source>
        <dbReference type="SAM" id="Phobius"/>
    </source>
</evidence>